<evidence type="ECO:0000256" key="5">
    <source>
        <dbReference type="ARBA" id="ARBA00022989"/>
    </source>
</evidence>
<dbReference type="PANTHER" id="PTHR30193:SF41">
    <property type="entry name" value="DIACETYLCHITOBIOSE UPTAKE SYSTEM PERMEASE PROTEIN NGCF"/>
    <property type="match status" value="1"/>
</dbReference>
<feature type="transmembrane region" description="Helical" evidence="7">
    <location>
        <begin position="42"/>
        <end position="63"/>
    </location>
</feature>
<evidence type="ECO:0000256" key="2">
    <source>
        <dbReference type="ARBA" id="ARBA00022448"/>
    </source>
</evidence>
<dbReference type="AlphaFoldDB" id="A0A8J8BDQ6"/>
<dbReference type="CDD" id="cd06261">
    <property type="entry name" value="TM_PBP2"/>
    <property type="match status" value="1"/>
</dbReference>
<dbReference type="InterPro" id="IPR000515">
    <property type="entry name" value="MetI-like"/>
</dbReference>
<dbReference type="SUPFAM" id="SSF161098">
    <property type="entry name" value="MetI-like"/>
    <property type="match status" value="1"/>
</dbReference>
<dbReference type="EMBL" id="JAGSXH010000088">
    <property type="protein sequence ID" value="MBS2965528.1"/>
    <property type="molecule type" value="Genomic_DNA"/>
</dbReference>
<keyword evidence="4 7" id="KW-0812">Transmembrane</keyword>
<dbReference type="PANTHER" id="PTHR30193">
    <property type="entry name" value="ABC TRANSPORTER PERMEASE PROTEIN"/>
    <property type="match status" value="1"/>
</dbReference>
<dbReference type="GO" id="GO:0055085">
    <property type="term" value="P:transmembrane transport"/>
    <property type="evidence" value="ECO:0007669"/>
    <property type="project" value="InterPro"/>
</dbReference>
<dbReference type="Gene3D" id="1.10.3720.10">
    <property type="entry name" value="MetI-like"/>
    <property type="match status" value="1"/>
</dbReference>
<proteinExistence type="inferred from homology"/>
<accession>A0A8J8BDQ6</accession>
<evidence type="ECO:0000313" key="10">
    <source>
        <dbReference type="Proteomes" id="UP000677913"/>
    </source>
</evidence>
<keyword evidence="10" id="KW-1185">Reference proteome</keyword>
<keyword evidence="6 7" id="KW-0472">Membrane</keyword>
<reference evidence="9" key="1">
    <citation type="submission" date="2021-04" db="EMBL/GenBank/DDBJ databases">
        <title>Genome based classification of Actinospica acidithermotolerans sp. nov., an actinobacterium isolated from an Indonesian hot spring.</title>
        <authorList>
            <person name="Kusuma A.B."/>
            <person name="Putra K.E."/>
            <person name="Nafisah S."/>
            <person name="Loh J."/>
            <person name="Nouioui I."/>
            <person name="Goodfellow M."/>
        </authorList>
    </citation>
    <scope>NUCLEOTIDE SEQUENCE</scope>
    <source>
        <strain evidence="9">DSM 45618</strain>
    </source>
</reference>
<keyword evidence="5 7" id="KW-1133">Transmembrane helix</keyword>
<evidence type="ECO:0000313" key="9">
    <source>
        <dbReference type="EMBL" id="MBS2965528.1"/>
    </source>
</evidence>
<gene>
    <name evidence="9" type="ORF">KGA66_20935</name>
</gene>
<comment type="subcellular location">
    <subcellularLocation>
        <location evidence="1 7">Cell membrane</location>
        <topology evidence="1 7">Multi-pass membrane protein</topology>
    </subcellularLocation>
</comment>
<dbReference type="Proteomes" id="UP000677913">
    <property type="component" value="Unassembled WGS sequence"/>
</dbReference>
<keyword evidence="3" id="KW-1003">Cell membrane</keyword>
<evidence type="ECO:0000256" key="3">
    <source>
        <dbReference type="ARBA" id="ARBA00022475"/>
    </source>
</evidence>
<comment type="similarity">
    <text evidence="7">Belongs to the binding-protein-dependent transport system permease family.</text>
</comment>
<comment type="caution">
    <text evidence="9">The sequence shown here is derived from an EMBL/GenBank/DDBJ whole genome shotgun (WGS) entry which is preliminary data.</text>
</comment>
<feature type="transmembrane region" description="Helical" evidence="7">
    <location>
        <begin position="236"/>
        <end position="255"/>
    </location>
</feature>
<dbReference type="Pfam" id="PF00528">
    <property type="entry name" value="BPD_transp_1"/>
    <property type="match status" value="1"/>
</dbReference>
<feature type="transmembrane region" description="Helical" evidence="7">
    <location>
        <begin position="129"/>
        <end position="149"/>
    </location>
</feature>
<evidence type="ECO:0000256" key="6">
    <source>
        <dbReference type="ARBA" id="ARBA00023136"/>
    </source>
</evidence>
<feature type="transmembrane region" description="Helical" evidence="7">
    <location>
        <begin position="180"/>
        <end position="199"/>
    </location>
</feature>
<evidence type="ECO:0000256" key="7">
    <source>
        <dbReference type="RuleBase" id="RU363032"/>
    </source>
</evidence>
<dbReference type="InterPro" id="IPR035906">
    <property type="entry name" value="MetI-like_sf"/>
</dbReference>
<dbReference type="PROSITE" id="PS50928">
    <property type="entry name" value="ABC_TM1"/>
    <property type="match status" value="1"/>
</dbReference>
<sequence>MIREIVESFQRLHYGRTTFAGLRNYRQITADPFFWQAWRNTLQFTGLALLFGFALPFAVAVVINEFRHAQAYLRVLVYLPVMLPPVAGILLFRNYFMDPTNAGLLNQLLHAAHLPASQWWGAAPSAMPSLVIISTWSNMGGAVLIYLAALQGIPGELYEAAEIDGAGLLKRIWHVTVPQTRTILSLLLMLQIVATMQMFTESFVATGGGPESSTVTVVYLAYNYAFQFSNFNTAEALGVIMFIVLGVFSVLYVRLERRGNEA</sequence>
<evidence type="ECO:0000256" key="1">
    <source>
        <dbReference type="ARBA" id="ARBA00004651"/>
    </source>
</evidence>
<name>A0A8J8BDQ6_9ACTN</name>
<dbReference type="GO" id="GO:0005886">
    <property type="term" value="C:plasma membrane"/>
    <property type="evidence" value="ECO:0007669"/>
    <property type="project" value="UniProtKB-SubCell"/>
</dbReference>
<evidence type="ECO:0000256" key="4">
    <source>
        <dbReference type="ARBA" id="ARBA00022692"/>
    </source>
</evidence>
<feature type="domain" description="ABC transmembrane type-1" evidence="8">
    <location>
        <begin position="38"/>
        <end position="252"/>
    </location>
</feature>
<protein>
    <submittedName>
        <fullName evidence="9">Sugar ABC transporter permease</fullName>
    </submittedName>
</protein>
<dbReference type="InterPro" id="IPR051393">
    <property type="entry name" value="ABC_transporter_permease"/>
</dbReference>
<evidence type="ECO:0000259" key="8">
    <source>
        <dbReference type="PROSITE" id="PS50928"/>
    </source>
</evidence>
<keyword evidence="2 7" id="KW-0813">Transport</keyword>
<feature type="transmembrane region" description="Helical" evidence="7">
    <location>
        <begin position="75"/>
        <end position="96"/>
    </location>
</feature>
<organism evidence="9 10">
    <name type="scientific">Actinocrinis puniceicyclus</name>
    <dbReference type="NCBI Taxonomy" id="977794"/>
    <lineage>
        <taxon>Bacteria</taxon>
        <taxon>Bacillati</taxon>
        <taxon>Actinomycetota</taxon>
        <taxon>Actinomycetes</taxon>
        <taxon>Catenulisporales</taxon>
        <taxon>Actinospicaceae</taxon>
        <taxon>Actinocrinis</taxon>
    </lineage>
</organism>